<name>A0ABP8GPV9_9BURK</name>
<protein>
    <submittedName>
        <fullName evidence="7">TauD/TfdA family dioxygenase</fullName>
    </submittedName>
</protein>
<gene>
    <name evidence="7" type="ORF">GCM10023144_13720</name>
</gene>
<keyword evidence="8" id="KW-1185">Reference proteome</keyword>
<evidence type="ECO:0000256" key="1">
    <source>
        <dbReference type="ARBA" id="ARBA00005896"/>
    </source>
</evidence>
<evidence type="ECO:0000313" key="8">
    <source>
        <dbReference type="Proteomes" id="UP001501671"/>
    </source>
</evidence>
<reference evidence="8" key="1">
    <citation type="journal article" date="2019" name="Int. J. Syst. Evol. Microbiol.">
        <title>The Global Catalogue of Microorganisms (GCM) 10K type strain sequencing project: providing services to taxonomists for standard genome sequencing and annotation.</title>
        <authorList>
            <consortium name="The Broad Institute Genomics Platform"/>
            <consortium name="The Broad Institute Genome Sequencing Center for Infectious Disease"/>
            <person name="Wu L."/>
            <person name="Ma J."/>
        </authorList>
    </citation>
    <scope>NUCLEOTIDE SEQUENCE [LARGE SCALE GENOMIC DNA]</scope>
    <source>
        <strain evidence="8">JCM 17666</strain>
    </source>
</reference>
<dbReference type="Pfam" id="PF02668">
    <property type="entry name" value="TauD"/>
    <property type="match status" value="1"/>
</dbReference>
<keyword evidence="3 7" id="KW-0223">Dioxygenase</keyword>
<sequence>MTLDWNTRPLSPHIGCEVLNADVRRLSPALKDLTEALIYTHHMLVFRDQDLTPAELLDFTRLLGEIDGSHVQSEFTHPEYPDIFVISNTQREGRPFGTKMVGHHWHTDWAYKARPASFTLLYGAEVPARPHHTLFASQRRVYEQLTEEEKADLRGRQAFYRYEKTHGVKHWYAPLTEAQKAMTPTVSHPMLRIHPGTGKEGLFVNRADCVGVSGMSEEEGVAMVDALVERIVDPAHVYAHPWRPRDLVMWDNRVLLHAATPYDMENDRRLIYRTTTLGERPIAPRPEVAEPLAG</sequence>
<dbReference type="PANTHER" id="PTHR30468:SF1">
    <property type="entry name" value="ALPHA-KETOGLUTARATE-DEPENDENT SULFONATE DIOXYGENASE"/>
    <property type="match status" value="1"/>
</dbReference>
<evidence type="ECO:0000256" key="3">
    <source>
        <dbReference type="ARBA" id="ARBA00022964"/>
    </source>
</evidence>
<evidence type="ECO:0000313" key="7">
    <source>
        <dbReference type="EMBL" id="GAA4328181.1"/>
    </source>
</evidence>
<feature type="domain" description="TauD/TfdA-like" evidence="6">
    <location>
        <begin position="7"/>
        <end position="275"/>
    </location>
</feature>
<proteinExistence type="inferred from homology"/>
<dbReference type="Gene3D" id="3.60.130.10">
    <property type="entry name" value="Clavaminate synthase-like"/>
    <property type="match status" value="1"/>
</dbReference>
<dbReference type="EMBL" id="BAABFO010000005">
    <property type="protein sequence ID" value="GAA4328181.1"/>
    <property type="molecule type" value="Genomic_DNA"/>
</dbReference>
<dbReference type="PANTHER" id="PTHR30468">
    <property type="entry name" value="ALPHA-KETOGLUTARATE-DEPENDENT SULFONATE DIOXYGENASE"/>
    <property type="match status" value="1"/>
</dbReference>
<keyword evidence="2" id="KW-0479">Metal-binding</keyword>
<dbReference type="InterPro" id="IPR003819">
    <property type="entry name" value="TauD/TfdA-like"/>
</dbReference>
<evidence type="ECO:0000256" key="5">
    <source>
        <dbReference type="ARBA" id="ARBA00023004"/>
    </source>
</evidence>
<comment type="caution">
    <text evidence="7">The sequence shown here is derived from an EMBL/GenBank/DDBJ whole genome shotgun (WGS) entry which is preliminary data.</text>
</comment>
<keyword evidence="5" id="KW-0408">Iron</keyword>
<accession>A0ABP8GPV9</accession>
<organism evidence="7 8">
    <name type="scientific">Pigmentiphaga soli</name>
    <dbReference type="NCBI Taxonomy" id="1007095"/>
    <lineage>
        <taxon>Bacteria</taxon>
        <taxon>Pseudomonadati</taxon>
        <taxon>Pseudomonadota</taxon>
        <taxon>Betaproteobacteria</taxon>
        <taxon>Burkholderiales</taxon>
        <taxon>Alcaligenaceae</taxon>
        <taxon>Pigmentiphaga</taxon>
    </lineage>
</organism>
<keyword evidence="4" id="KW-0560">Oxidoreductase</keyword>
<dbReference type="RefSeq" id="WP_345247662.1">
    <property type="nucleotide sequence ID" value="NZ_BAABFO010000005.1"/>
</dbReference>
<dbReference type="InterPro" id="IPR051323">
    <property type="entry name" value="AtsK-like"/>
</dbReference>
<dbReference type="Proteomes" id="UP001501671">
    <property type="component" value="Unassembled WGS sequence"/>
</dbReference>
<dbReference type="InterPro" id="IPR042098">
    <property type="entry name" value="TauD-like_sf"/>
</dbReference>
<evidence type="ECO:0000256" key="2">
    <source>
        <dbReference type="ARBA" id="ARBA00022723"/>
    </source>
</evidence>
<evidence type="ECO:0000256" key="4">
    <source>
        <dbReference type="ARBA" id="ARBA00023002"/>
    </source>
</evidence>
<dbReference type="SUPFAM" id="SSF51197">
    <property type="entry name" value="Clavaminate synthase-like"/>
    <property type="match status" value="1"/>
</dbReference>
<dbReference type="GO" id="GO:0051213">
    <property type="term" value="F:dioxygenase activity"/>
    <property type="evidence" value="ECO:0007669"/>
    <property type="project" value="UniProtKB-KW"/>
</dbReference>
<comment type="similarity">
    <text evidence="1">Belongs to the TfdA dioxygenase family.</text>
</comment>
<evidence type="ECO:0000259" key="6">
    <source>
        <dbReference type="Pfam" id="PF02668"/>
    </source>
</evidence>